<keyword evidence="1" id="KW-0812">Transmembrane</keyword>
<feature type="transmembrane region" description="Helical" evidence="1">
    <location>
        <begin position="59"/>
        <end position="79"/>
    </location>
</feature>
<keyword evidence="1" id="KW-0472">Membrane</keyword>
<organism evidence="2 3">
    <name type="scientific">Eleutherodactylus coqui</name>
    <name type="common">Puerto Rican coqui</name>
    <dbReference type="NCBI Taxonomy" id="57060"/>
    <lineage>
        <taxon>Eukaryota</taxon>
        <taxon>Metazoa</taxon>
        <taxon>Chordata</taxon>
        <taxon>Craniata</taxon>
        <taxon>Vertebrata</taxon>
        <taxon>Euteleostomi</taxon>
        <taxon>Amphibia</taxon>
        <taxon>Batrachia</taxon>
        <taxon>Anura</taxon>
        <taxon>Neobatrachia</taxon>
        <taxon>Hyloidea</taxon>
        <taxon>Eleutherodactylidae</taxon>
        <taxon>Eleutherodactylinae</taxon>
        <taxon>Eleutherodactylus</taxon>
        <taxon>Eleutherodactylus</taxon>
    </lineage>
</organism>
<evidence type="ECO:0000313" key="3">
    <source>
        <dbReference type="Proteomes" id="UP000770717"/>
    </source>
</evidence>
<evidence type="ECO:0000313" key="2">
    <source>
        <dbReference type="EMBL" id="KAG9460773.1"/>
    </source>
</evidence>
<dbReference type="Proteomes" id="UP000770717">
    <property type="component" value="Unassembled WGS sequence"/>
</dbReference>
<protein>
    <submittedName>
        <fullName evidence="2">Uncharacterized protein</fullName>
    </submittedName>
</protein>
<evidence type="ECO:0000256" key="1">
    <source>
        <dbReference type="SAM" id="Phobius"/>
    </source>
</evidence>
<dbReference type="EMBL" id="WNTK01041425">
    <property type="protein sequence ID" value="KAG9460773.1"/>
    <property type="molecule type" value="Genomic_DNA"/>
</dbReference>
<accession>A0A8J6BE32</accession>
<keyword evidence="3" id="KW-1185">Reference proteome</keyword>
<proteinExistence type="predicted"/>
<keyword evidence="1" id="KW-1133">Transmembrane helix</keyword>
<comment type="caution">
    <text evidence="2">The sequence shown here is derived from an EMBL/GenBank/DDBJ whole genome shotgun (WGS) entry which is preliminary data.</text>
</comment>
<reference evidence="2" key="1">
    <citation type="thesis" date="2020" institute="ProQuest LLC" country="789 East Eisenhower Parkway, Ann Arbor, MI, USA">
        <title>Comparative Genomics and Chromosome Evolution.</title>
        <authorList>
            <person name="Mudd A.B."/>
        </authorList>
    </citation>
    <scope>NUCLEOTIDE SEQUENCE</scope>
    <source>
        <strain evidence="2">HN-11 Male</strain>
        <tissue evidence="2">Kidney and liver</tissue>
    </source>
</reference>
<sequence>MDASAPLYIGVYKSWRKTNNTHPFLICTKLTHTICCRLTAVDIGGLWEMRPSGSSEKNVFIVPLVYGILLYNALNLFFFSF</sequence>
<name>A0A8J6BE32_ELECQ</name>
<gene>
    <name evidence="2" type="ORF">GDO78_019651</name>
</gene>
<dbReference type="AlphaFoldDB" id="A0A8J6BE32"/>